<gene>
    <name evidence="1" type="ORF">BIY20_09690</name>
</gene>
<reference evidence="1 2" key="1">
    <citation type="submission" date="2016-09" db="EMBL/GenBank/DDBJ databases">
        <title>Genomic Taxonomy of the Vibrionaceae.</title>
        <authorList>
            <person name="Gonzalez-Castillo A."/>
            <person name="Gomez-Gil B."/>
            <person name="Enciso-Ibarra K."/>
        </authorList>
    </citation>
    <scope>NUCLEOTIDE SEQUENCE [LARGE SCALE GENOMIC DNA]</scope>
    <source>
        <strain evidence="1 2">CAIM 1902</strain>
    </source>
</reference>
<accession>A0ABX3FIA2</accession>
<sequence length="129" mass="14528">MTTFKKPNAAEETRLVLTIDTINQFRKISDEFPIGCMTAFLALMQRPDLGITGSELVDVTGMEYHKAMRSLKRLTIHAGKELKAFDLVSERQDVANVKALRFFLNDKGHALARSVMKDMRRGIKTEAGI</sequence>
<evidence type="ECO:0000313" key="2">
    <source>
        <dbReference type="Proteomes" id="UP000186039"/>
    </source>
</evidence>
<evidence type="ECO:0008006" key="3">
    <source>
        <dbReference type="Google" id="ProtNLM"/>
    </source>
</evidence>
<evidence type="ECO:0000313" key="1">
    <source>
        <dbReference type="EMBL" id="OLQ91665.1"/>
    </source>
</evidence>
<keyword evidence="2" id="KW-1185">Reference proteome</keyword>
<organism evidence="1 2">
    <name type="scientific">Vibrio panuliri</name>
    <dbReference type="NCBI Taxonomy" id="1381081"/>
    <lineage>
        <taxon>Bacteria</taxon>
        <taxon>Pseudomonadati</taxon>
        <taxon>Pseudomonadota</taxon>
        <taxon>Gammaproteobacteria</taxon>
        <taxon>Vibrionales</taxon>
        <taxon>Vibrionaceae</taxon>
        <taxon>Vibrio</taxon>
    </lineage>
</organism>
<dbReference type="EMBL" id="MJMH01000172">
    <property type="protein sequence ID" value="OLQ91665.1"/>
    <property type="molecule type" value="Genomic_DNA"/>
</dbReference>
<dbReference type="RefSeq" id="WP_075715026.1">
    <property type="nucleotide sequence ID" value="NZ_AP019656.1"/>
</dbReference>
<protein>
    <recommendedName>
        <fullName evidence="3">MarR family transcriptional regulator</fullName>
    </recommendedName>
</protein>
<name>A0ABX3FIA2_9VIBR</name>
<comment type="caution">
    <text evidence="1">The sequence shown here is derived from an EMBL/GenBank/DDBJ whole genome shotgun (WGS) entry which is preliminary data.</text>
</comment>
<dbReference type="Proteomes" id="UP000186039">
    <property type="component" value="Unassembled WGS sequence"/>
</dbReference>
<proteinExistence type="predicted"/>